<sequence length="120" mass="13045">MRRVGNSDRGFVTDTIMEDSQSGSNTCGVEVLTEIEYTDDGALLGSDPIFGMRLTPAKCKVLLQDWIGSYPSLMIAGDPLEVVDQLVYLGSCISLGGPAKDHISIRIRKAREASVNLRQL</sequence>
<accession>A0A074ZHQ0</accession>
<dbReference type="Proteomes" id="UP000054324">
    <property type="component" value="Unassembled WGS sequence"/>
</dbReference>
<keyword evidence="2" id="KW-1185">Reference proteome</keyword>
<dbReference type="RefSeq" id="XP_009170986.1">
    <property type="nucleotide sequence ID" value="XM_009172722.1"/>
</dbReference>
<reference evidence="1 2" key="1">
    <citation type="submission" date="2013-11" db="EMBL/GenBank/DDBJ databases">
        <title>Opisthorchis viverrini - life in the bile duct.</title>
        <authorList>
            <person name="Young N.D."/>
            <person name="Nagarajan N."/>
            <person name="Lin S.J."/>
            <person name="Korhonen P.K."/>
            <person name="Jex A.R."/>
            <person name="Hall R.S."/>
            <person name="Safavi-Hemami H."/>
            <person name="Kaewkong W."/>
            <person name="Bertrand D."/>
            <person name="Gao S."/>
            <person name="Seet Q."/>
            <person name="Wongkham S."/>
            <person name="Teh B.T."/>
            <person name="Wongkham C."/>
            <person name="Intapan P.M."/>
            <person name="Maleewong W."/>
            <person name="Yang X."/>
            <person name="Hu M."/>
            <person name="Wang Z."/>
            <person name="Hofmann A."/>
            <person name="Sternberg P.W."/>
            <person name="Tan P."/>
            <person name="Wang J."/>
            <person name="Gasser R.B."/>
        </authorList>
    </citation>
    <scope>NUCLEOTIDE SEQUENCE [LARGE SCALE GENOMIC DNA]</scope>
</reference>
<dbReference type="GeneID" id="20321427"/>
<protein>
    <submittedName>
        <fullName evidence="1">Uncharacterized protein</fullName>
    </submittedName>
</protein>
<dbReference type="OrthoDB" id="6139357at2759"/>
<dbReference type="KEGG" id="ovi:T265_07248"/>
<dbReference type="CTD" id="20321427"/>
<gene>
    <name evidence="1" type="ORF">T265_07248</name>
</gene>
<evidence type="ECO:0000313" key="1">
    <source>
        <dbReference type="EMBL" id="KER25262.1"/>
    </source>
</evidence>
<organism evidence="1 2">
    <name type="scientific">Opisthorchis viverrini</name>
    <name type="common">Southeast Asian liver fluke</name>
    <dbReference type="NCBI Taxonomy" id="6198"/>
    <lineage>
        <taxon>Eukaryota</taxon>
        <taxon>Metazoa</taxon>
        <taxon>Spiralia</taxon>
        <taxon>Lophotrochozoa</taxon>
        <taxon>Platyhelminthes</taxon>
        <taxon>Trematoda</taxon>
        <taxon>Digenea</taxon>
        <taxon>Opisthorchiida</taxon>
        <taxon>Opisthorchiata</taxon>
        <taxon>Opisthorchiidae</taxon>
        <taxon>Opisthorchis</taxon>
    </lineage>
</organism>
<proteinExistence type="predicted"/>
<name>A0A074ZHQ0_OPIVI</name>
<dbReference type="AlphaFoldDB" id="A0A074ZHQ0"/>
<evidence type="ECO:0000313" key="2">
    <source>
        <dbReference type="Proteomes" id="UP000054324"/>
    </source>
</evidence>
<dbReference type="EMBL" id="KL596782">
    <property type="protein sequence ID" value="KER25262.1"/>
    <property type="molecule type" value="Genomic_DNA"/>
</dbReference>